<gene>
    <name evidence="1" type="ordered locus">Ornrh_2242</name>
</gene>
<reference evidence="1 2" key="1">
    <citation type="submission" date="2012-06" db="EMBL/GenBank/DDBJ databases">
        <title>The complete genome of Ornithobacterium rhinotracheale DSM 15997.</title>
        <authorList>
            <consortium name="US DOE Joint Genome Institute (JGI-PGF)"/>
            <person name="Lucas S."/>
            <person name="Copeland A."/>
            <person name="Lapidus A."/>
            <person name="Goodwin L."/>
            <person name="Pitluck S."/>
            <person name="Peters L."/>
            <person name="Mikhailova N."/>
            <person name="Teshima H."/>
            <person name="Kyrpides N."/>
            <person name="Mavromatis K."/>
            <person name="Pagani I."/>
            <person name="Ivanova N."/>
            <person name="Ovchinnikova G."/>
            <person name="Zeytun A."/>
            <person name="Detter J.C."/>
            <person name="Han C."/>
            <person name="Land M."/>
            <person name="Hauser L."/>
            <person name="Markowitz V."/>
            <person name="Cheng J.-F."/>
            <person name="Hugenholtz P."/>
            <person name="Woyke T."/>
            <person name="Wu D."/>
            <person name="Lang E."/>
            <person name="Kopitz M."/>
            <person name="Brambilla E."/>
            <person name="Klenk H.-P."/>
            <person name="Eisen J.A."/>
        </authorList>
    </citation>
    <scope>NUCLEOTIDE SEQUENCE [LARGE SCALE GENOMIC DNA]</scope>
    <source>
        <strain evidence="2">ATCC 51463 / DSM 15997 / CCUG 23171 / LMG 9086</strain>
    </source>
</reference>
<dbReference type="Proteomes" id="UP000006051">
    <property type="component" value="Chromosome"/>
</dbReference>
<dbReference type="AlphaFoldDB" id="I4A339"/>
<dbReference type="EMBL" id="CP003283">
    <property type="protein sequence ID" value="AFL98373.1"/>
    <property type="molecule type" value="Genomic_DNA"/>
</dbReference>
<evidence type="ECO:0000313" key="2">
    <source>
        <dbReference type="Proteomes" id="UP000006051"/>
    </source>
</evidence>
<dbReference type="HOGENOM" id="CLU_179938_0_0_10"/>
<protein>
    <submittedName>
        <fullName evidence="1">Uncharacterized protein</fullName>
    </submittedName>
</protein>
<evidence type="ECO:0000313" key="1">
    <source>
        <dbReference type="EMBL" id="AFL98373.1"/>
    </source>
</evidence>
<sequence>MKDILLDKNGDLDLLNGDFFIGESLLQEVEILLQLNQGSLKSDPLCGMNMYQYLKGKGSRLELEKNLKIQLRRDGKNYEDIKKHLNLIYNNGQ</sequence>
<dbReference type="KEGG" id="orh:Ornrh_2242"/>
<proteinExistence type="predicted"/>
<dbReference type="STRING" id="867902.Ornrh_2242"/>
<keyword evidence="2" id="KW-1185">Reference proteome</keyword>
<dbReference type="eggNOG" id="ENOG5033JUV">
    <property type="taxonomic scope" value="Bacteria"/>
</dbReference>
<organism evidence="1 2">
    <name type="scientific">Ornithobacterium rhinotracheale (strain ATCC 51463 / DSM 15997 / CCUG 23171 / CIP 104009 / LMG 9086)</name>
    <dbReference type="NCBI Taxonomy" id="867902"/>
    <lineage>
        <taxon>Bacteria</taxon>
        <taxon>Pseudomonadati</taxon>
        <taxon>Bacteroidota</taxon>
        <taxon>Flavobacteriia</taxon>
        <taxon>Flavobacteriales</taxon>
        <taxon>Weeksellaceae</taxon>
        <taxon>Ornithobacterium</taxon>
    </lineage>
</organism>
<name>I4A339_ORNRL</name>
<accession>I4A339</accession>